<evidence type="ECO:0000259" key="2">
    <source>
        <dbReference type="Pfam" id="PF07883"/>
    </source>
</evidence>
<dbReference type="CDD" id="cd02208">
    <property type="entry name" value="cupin_RmlC-like"/>
    <property type="match status" value="1"/>
</dbReference>
<dbReference type="Proteomes" id="UP001501456">
    <property type="component" value="Unassembled WGS sequence"/>
</dbReference>
<dbReference type="InterPro" id="IPR051610">
    <property type="entry name" value="GPI/OXD"/>
</dbReference>
<dbReference type="SUPFAM" id="SSF51182">
    <property type="entry name" value="RmlC-like cupins"/>
    <property type="match status" value="1"/>
</dbReference>
<evidence type="ECO:0000313" key="4">
    <source>
        <dbReference type="Proteomes" id="UP001501456"/>
    </source>
</evidence>
<proteinExistence type="predicted"/>
<reference evidence="4" key="1">
    <citation type="journal article" date="2019" name="Int. J. Syst. Evol. Microbiol.">
        <title>The Global Catalogue of Microorganisms (GCM) 10K type strain sequencing project: providing services to taxonomists for standard genome sequencing and annotation.</title>
        <authorList>
            <consortium name="The Broad Institute Genomics Platform"/>
            <consortium name="The Broad Institute Genome Sequencing Center for Infectious Disease"/>
            <person name="Wu L."/>
            <person name="Ma J."/>
        </authorList>
    </citation>
    <scope>NUCLEOTIDE SEQUENCE [LARGE SCALE GENOMIC DNA]</scope>
    <source>
        <strain evidence="4">JCM 17525</strain>
    </source>
</reference>
<sequence length="107" mass="11950">MDYYKNVDELDWQVGNIVGFSSKKLLSLTGSNFKLVKVAPFATYPVHVHPNKNEVLLILEGTISATIDDKIYKGKPSDIFMFPVGIQHSIINTSNKECVVFIASMDN</sequence>
<comment type="caution">
    <text evidence="3">The sequence shown here is derived from an EMBL/GenBank/DDBJ whole genome shotgun (WGS) entry which is preliminary data.</text>
</comment>
<dbReference type="RefSeq" id="WP_147676318.1">
    <property type="nucleotide sequence ID" value="NZ_BAABBI010000001.1"/>
</dbReference>
<dbReference type="InterPro" id="IPR013096">
    <property type="entry name" value="Cupin_2"/>
</dbReference>
<protein>
    <recommendedName>
        <fullName evidence="2">Cupin type-2 domain-containing protein</fullName>
    </recommendedName>
</protein>
<dbReference type="InterPro" id="IPR014710">
    <property type="entry name" value="RmlC-like_jellyroll"/>
</dbReference>
<name>A0ABP7HAK2_9FLAO</name>
<dbReference type="PANTHER" id="PTHR35848">
    <property type="entry name" value="OXALATE-BINDING PROTEIN"/>
    <property type="match status" value="1"/>
</dbReference>
<keyword evidence="1" id="KW-0479">Metal-binding</keyword>
<dbReference type="Pfam" id="PF07883">
    <property type="entry name" value="Cupin_2"/>
    <property type="match status" value="1"/>
</dbReference>
<dbReference type="Gene3D" id="2.60.120.10">
    <property type="entry name" value="Jelly Rolls"/>
    <property type="match status" value="1"/>
</dbReference>
<dbReference type="PANTHER" id="PTHR35848:SF6">
    <property type="entry name" value="CUPIN TYPE-2 DOMAIN-CONTAINING PROTEIN"/>
    <property type="match status" value="1"/>
</dbReference>
<dbReference type="InterPro" id="IPR011051">
    <property type="entry name" value="RmlC_Cupin_sf"/>
</dbReference>
<feature type="domain" description="Cupin type-2" evidence="2">
    <location>
        <begin position="35"/>
        <end position="101"/>
    </location>
</feature>
<accession>A0ABP7HAK2</accession>
<keyword evidence="4" id="KW-1185">Reference proteome</keyword>
<organism evidence="3 4">
    <name type="scientific">Corallibacter vietnamensis</name>
    <dbReference type="NCBI Taxonomy" id="904130"/>
    <lineage>
        <taxon>Bacteria</taxon>
        <taxon>Pseudomonadati</taxon>
        <taxon>Bacteroidota</taxon>
        <taxon>Flavobacteriia</taxon>
        <taxon>Flavobacteriales</taxon>
        <taxon>Flavobacteriaceae</taxon>
        <taxon>Corallibacter</taxon>
    </lineage>
</organism>
<evidence type="ECO:0000313" key="3">
    <source>
        <dbReference type="EMBL" id="GAA3783336.1"/>
    </source>
</evidence>
<gene>
    <name evidence="3" type="ORF">GCM10022271_14580</name>
</gene>
<evidence type="ECO:0000256" key="1">
    <source>
        <dbReference type="ARBA" id="ARBA00022723"/>
    </source>
</evidence>
<dbReference type="EMBL" id="BAABBI010000001">
    <property type="protein sequence ID" value="GAA3783336.1"/>
    <property type="molecule type" value="Genomic_DNA"/>
</dbReference>